<dbReference type="PANTHER" id="PTHR10656:SF42">
    <property type="entry name" value="CYCLIC GMP-AMP SYNTHASE-LIKE PROTEIN-RELATED"/>
    <property type="match status" value="1"/>
</dbReference>
<comment type="similarity">
    <text evidence="3">Belongs to the mab-21 family.</text>
</comment>
<feature type="non-terminal residue" evidence="14">
    <location>
        <position position="1"/>
    </location>
</feature>
<dbReference type="Pfam" id="PF20266">
    <property type="entry name" value="Mab-21_C"/>
    <property type="match status" value="1"/>
</dbReference>
<dbReference type="GO" id="GO:0046872">
    <property type="term" value="F:metal ion binding"/>
    <property type="evidence" value="ECO:0007669"/>
    <property type="project" value="UniProtKB-KW"/>
</dbReference>
<evidence type="ECO:0000256" key="9">
    <source>
        <dbReference type="ARBA" id="ARBA00022842"/>
    </source>
</evidence>
<feature type="domain" description="Mab-21-like nucleotidyltransferase" evidence="12">
    <location>
        <begin position="29"/>
        <end position="223"/>
    </location>
</feature>
<evidence type="ECO:0000256" key="5">
    <source>
        <dbReference type="ARBA" id="ARBA00022695"/>
    </source>
</evidence>
<reference evidence="15" key="1">
    <citation type="submission" date="2020-01" db="EMBL/GenBank/DDBJ databases">
        <title>Draft genome sequence of the Termite Coptotermes fromosanus.</title>
        <authorList>
            <person name="Itakura S."/>
            <person name="Yosikawa Y."/>
            <person name="Umezawa K."/>
        </authorList>
    </citation>
    <scope>NUCLEOTIDE SEQUENCE [LARGE SCALE GENOMIC DNA]</scope>
</reference>
<evidence type="ECO:0000313" key="15">
    <source>
        <dbReference type="Proteomes" id="UP000502823"/>
    </source>
</evidence>
<comment type="cofactor">
    <cofactor evidence="1">
        <name>Mn(2+)</name>
        <dbReference type="ChEBI" id="CHEBI:29035"/>
    </cofactor>
</comment>
<keyword evidence="5" id="KW-0548">Nucleotidyltransferase</keyword>
<dbReference type="InterPro" id="IPR046906">
    <property type="entry name" value="Mab-21_HhH/H2TH-like"/>
</dbReference>
<evidence type="ECO:0000256" key="3">
    <source>
        <dbReference type="ARBA" id="ARBA00008307"/>
    </source>
</evidence>
<evidence type="ECO:0000256" key="4">
    <source>
        <dbReference type="ARBA" id="ARBA00022679"/>
    </source>
</evidence>
<dbReference type="FunCoup" id="A0A6L2PEI8">
    <property type="interactions" value="6"/>
</dbReference>
<evidence type="ECO:0000256" key="11">
    <source>
        <dbReference type="ARBA" id="ARBA00023211"/>
    </source>
</evidence>
<dbReference type="GO" id="GO:0005524">
    <property type="term" value="F:ATP binding"/>
    <property type="evidence" value="ECO:0007669"/>
    <property type="project" value="UniProtKB-KW"/>
</dbReference>
<organism evidence="14 15">
    <name type="scientific">Coptotermes formosanus</name>
    <name type="common">Formosan subterranean termite</name>
    <dbReference type="NCBI Taxonomy" id="36987"/>
    <lineage>
        <taxon>Eukaryota</taxon>
        <taxon>Metazoa</taxon>
        <taxon>Ecdysozoa</taxon>
        <taxon>Arthropoda</taxon>
        <taxon>Hexapoda</taxon>
        <taxon>Insecta</taxon>
        <taxon>Pterygota</taxon>
        <taxon>Neoptera</taxon>
        <taxon>Polyneoptera</taxon>
        <taxon>Dictyoptera</taxon>
        <taxon>Blattodea</taxon>
        <taxon>Blattoidea</taxon>
        <taxon>Termitoidae</taxon>
        <taxon>Rhinotermitidae</taxon>
        <taxon>Coptotermes</taxon>
    </lineage>
</organism>
<evidence type="ECO:0000313" key="14">
    <source>
        <dbReference type="EMBL" id="GFG30921.1"/>
    </source>
</evidence>
<dbReference type="Proteomes" id="UP000502823">
    <property type="component" value="Unassembled WGS sequence"/>
</dbReference>
<keyword evidence="8" id="KW-0067">ATP-binding</keyword>
<dbReference type="GO" id="GO:0016779">
    <property type="term" value="F:nucleotidyltransferase activity"/>
    <property type="evidence" value="ECO:0007669"/>
    <property type="project" value="UniProtKB-KW"/>
</dbReference>
<protein>
    <submittedName>
        <fullName evidence="14">Uncharacterized protein</fullName>
    </submittedName>
</protein>
<evidence type="ECO:0000256" key="2">
    <source>
        <dbReference type="ARBA" id="ARBA00001946"/>
    </source>
</evidence>
<dbReference type="AlphaFoldDB" id="A0A6L2PEI8"/>
<keyword evidence="15" id="KW-1185">Reference proteome</keyword>
<keyword evidence="7" id="KW-0547">Nucleotide-binding</keyword>
<dbReference type="InterPro" id="IPR046903">
    <property type="entry name" value="Mab-21-like_nuc_Trfase"/>
</dbReference>
<accession>A0A6L2PEI8</accession>
<evidence type="ECO:0000256" key="10">
    <source>
        <dbReference type="ARBA" id="ARBA00023134"/>
    </source>
</evidence>
<dbReference type="Pfam" id="PF03281">
    <property type="entry name" value="Mab-21"/>
    <property type="match status" value="1"/>
</dbReference>
<evidence type="ECO:0000259" key="13">
    <source>
        <dbReference type="Pfam" id="PF20266"/>
    </source>
</evidence>
<dbReference type="GO" id="GO:0005525">
    <property type="term" value="F:GTP binding"/>
    <property type="evidence" value="ECO:0007669"/>
    <property type="project" value="UniProtKB-KW"/>
</dbReference>
<evidence type="ECO:0000256" key="1">
    <source>
        <dbReference type="ARBA" id="ARBA00001936"/>
    </source>
</evidence>
<keyword evidence="11" id="KW-0464">Manganese</keyword>
<comment type="cofactor">
    <cofactor evidence="2">
        <name>Mg(2+)</name>
        <dbReference type="ChEBI" id="CHEBI:18420"/>
    </cofactor>
</comment>
<keyword evidence="10" id="KW-0342">GTP-binding</keyword>
<evidence type="ECO:0000256" key="8">
    <source>
        <dbReference type="ARBA" id="ARBA00022840"/>
    </source>
</evidence>
<dbReference type="SMART" id="SM01265">
    <property type="entry name" value="Mab-21"/>
    <property type="match status" value="1"/>
</dbReference>
<feature type="domain" description="Mab-21-like HhH/H2TH-like" evidence="13">
    <location>
        <begin position="227"/>
        <end position="273"/>
    </location>
</feature>
<comment type="caution">
    <text evidence="14">The sequence shown here is derived from an EMBL/GenBank/DDBJ whole genome shotgun (WGS) entry which is preliminary data.</text>
</comment>
<evidence type="ECO:0000259" key="12">
    <source>
        <dbReference type="Pfam" id="PF03281"/>
    </source>
</evidence>
<evidence type="ECO:0000256" key="7">
    <source>
        <dbReference type="ARBA" id="ARBA00022741"/>
    </source>
</evidence>
<dbReference type="OrthoDB" id="6054650at2759"/>
<dbReference type="InterPro" id="IPR024810">
    <property type="entry name" value="MAB21L/cGLR"/>
</dbReference>
<evidence type="ECO:0000256" key="6">
    <source>
        <dbReference type="ARBA" id="ARBA00022723"/>
    </source>
</evidence>
<dbReference type="EMBL" id="BLKM01007528">
    <property type="protein sequence ID" value="GFG30921.1"/>
    <property type="molecule type" value="Genomic_DNA"/>
</dbReference>
<dbReference type="InParanoid" id="A0A6L2PEI8"/>
<proteinExistence type="inferred from homology"/>
<sequence length="288" mass="33455">VLDHMVSAMKEDEVFKAVYAQLCFQGSSYEKLRVGSPDEFDINLELRLPVNYAELKVEASQTIPGFARIKLGAVTGKKGEQVQKTVEDWIDVSRYLLRGKILNWLQSRVDKVLPKIRFEFLQEIKRARNGPAITLKIKVTDGRELCVDLVPCLVFDGENLPARILKRLDGLPYEIAQYLTWSVVPKGPKEIADCKQCVDDENGSCEREWRMSFYEYEKSLMNGLDGMKPTIKLLKVIRDRWGRTNVSSYYIKTVFLWEIYEKGNEFWRKKDRGYLFIYVSSDSFSLLY</sequence>
<dbReference type="Gene3D" id="3.30.460.90">
    <property type="match status" value="1"/>
</dbReference>
<dbReference type="Gene3D" id="1.10.1410.40">
    <property type="match status" value="1"/>
</dbReference>
<name>A0A6L2PEI8_COPFO</name>
<keyword evidence="9" id="KW-0460">Magnesium</keyword>
<dbReference type="PANTHER" id="PTHR10656">
    <property type="entry name" value="CELL FATE DETERMINING PROTEIN MAB21-RELATED"/>
    <property type="match status" value="1"/>
</dbReference>
<keyword evidence="4" id="KW-0808">Transferase</keyword>
<keyword evidence="6" id="KW-0479">Metal-binding</keyword>
<gene>
    <name evidence="14" type="ORF">Cfor_03236</name>
</gene>